<evidence type="ECO:0000256" key="4">
    <source>
        <dbReference type="ARBA" id="ARBA00022737"/>
    </source>
</evidence>
<feature type="region of interest" description="Disordered" evidence="12">
    <location>
        <begin position="70"/>
        <end position="94"/>
    </location>
</feature>
<dbReference type="FunFam" id="1.10.472.10:FF:000023">
    <property type="entry name" value="Transcription initiation factor IIB"/>
    <property type="match status" value="1"/>
</dbReference>
<feature type="compositionally biased region" description="Polar residues" evidence="12">
    <location>
        <begin position="83"/>
        <end position="94"/>
    </location>
</feature>
<dbReference type="PROSITE" id="PS00782">
    <property type="entry name" value="TFIIB"/>
    <property type="match status" value="1"/>
</dbReference>
<reference evidence="14 15" key="1">
    <citation type="submission" date="2019-04" db="EMBL/GenBank/DDBJ databases">
        <title>Natronomonas sp. F20-122 a newhaloarchaeon isolated from a saline saltern of Isla Bacuta, Huelva, Spain.</title>
        <authorList>
            <person name="Duran-Viseras A."/>
            <person name="Sanchez-Porro C."/>
            <person name="Ventosa A."/>
        </authorList>
    </citation>
    <scope>NUCLEOTIDE SEQUENCE [LARGE SCALE GENOMIC DNA]</scope>
    <source>
        <strain evidence="14 15">F20-122</strain>
    </source>
</reference>
<sequence>MSDTKIRTYTEKSRTEPTERVDSTESVSTCPECGARLEADSEHGETVCTECGLVVEEDSIDRGPEWRAFDSAEKDQKSRVGAPTTNMMHDKGLSTNIGWQDKDAYGKQLSTRQRQKMQRLRTWNERFRTRDSKERNLKQALGEIDRMASALGLPENVRETASVIYRRALDENLLPGRSIEGVSTAALYTAARQAGVPRSLDEIERVSRVDRMELTRTYRYIIRELNLEVAPADPESYIPRFVSDLDLSDEVERRARELIDAARGDGLLSGKSPVGLAAAAVYAAALLCNEKVTQNDVSEVADISEVTIRNRYKELLEAGEIATA</sequence>
<evidence type="ECO:0000256" key="12">
    <source>
        <dbReference type="SAM" id="MobiDB-lite"/>
    </source>
</evidence>
<gene>
    <name evidence="10" type="primary">tfb</name>
    <name evidence="14" type="ORF">DM868_13760</name>
</gene>
<comment type="function">
    <text evidence="9 10">Stabilizes TBP binding to an archaeal box-A promoter. Also responsible for recruiting RNA polymerase II to the pre-initiation complex (DNA-TBP-TFIIB).</text>
</comment>
<name>A0A4U5J8A4_9EURY</name>
<evidence type="ECO:0000256" key="8">
    <source>
        <dbReference type="ARBA" id="ARBA00023163"/>
    </source>
</evidence>
<keyword evidence="7 10" id="KW-0805">Transcription regulation</keyword>
<dbReference type="GO" id="GO:0008270">
    <property type="term" value="F:zinc ion binding"/>
    <property type="evidence" value="ECO:0007669"/>
    <property type="project" value="UniProtKB-UniRule"/>
</dbReference>
<dbReference type="SMART" id="SM00385">
    <property type="entry name" value="CYCLIN"/>
    <property type="match status" value="2"/>
</dbReference>
<evidence type="ECO:0000256" key="9">
    <source>
        <dbReference type="ARBA" id="ARBA00053882"/>
    </source>
</evidence>
<dbReference type="InterPro" id="IPR013150">
    <property type="entry name" value="TFIIB_cyclin"/>
</dbReference>
<feature type="binding site" evidence="10">
    <location>
        <position position="51"/>
    </location>
    <ligand>
        <name>Zn(2+)</name>
        <dbReference type="ChEBI" id="CHEBI:29105"/>
    </ligand>
</feature>
<dbReference type="InterPro" id="IPR036915">
    <property type="entry name" value="Cyclin-like_sf"/>
</dbReference>
<dbReference type="InterPro" id="IPR013137">
    <property type="entry name" value="Znf_TFIIB"/>
</dbReference>
<feature type="region of interest" description="Disordered" evidence="12">
    <location>
        <begin position="1"/>
        <end position="30"/>
    </location>
</feature>
<feature type="binding site" evidence="10">
    <location>
        <position position="30"/>
    </location>
    <ligand>
        <name>Zn(2+)</name>
        <dbReference type="ChEBI" id="CHEBI:29105"/>
    </ligand>
</feature>
<evidence type="ECO:0000256" key="7">
    <source>
        <dbReference type="ARBA" id="ARBA00023015"/>
    </source>
</evidence>
<dbReference type="InterPro" id="IPR000812">
    <property type="entry name" value="TFIIB"/>
</dbReference>
<keyword evidence="4 10" id="KW-0677">Repeat</keyword>
<dbReference type="InterPro" id="IPR013763">
    <property type="entry name" value="Cyclin-like_dom"/>
</dbReference>
<dbReference type="Pfam" id="PF00382">
    <property type="entry name" value="TFIIB"/>
    <property type="match status" value="2"/>
</dbReference>
<dbReference type="Proteomes" id="UP000308037">
    <property type="component" value="Unassembled WGS sequence"/>
</dbReference>
<dbReference type="CDD" id="cd20550">
    <property type="entry name" value="CYCLIN_TFIIB_archaea_like_rpt2"/>
    <property type="match status" value="1"/>
</dbReference>
<keyword evidence="3 10" id="KW-0479">Metal-binding</keyword>
<keyword evidence="5 11" id="KW-0863">Zinc-finger</keyword>
<dbReference type="FunFam" id="1.10.472.170:FF:000001">
    <property type="entry name" value="Transcription initiation factor IIB"/>
    <property type="match status" value="1"/>
</dbReference>
<evidence type="ECO:0000256" key="2">
    <source>
        <dbReference type="ARBA" id="ARBA00013932"/>
    </source>
</evidence>
<dbReference type="InterPro" id="IPR023484">
    <property type="entry name" value="TFIIB_arc"/>
</dbReference>
<dbReference type="CDD" id="cd20549">
    <property type="entry name" value="CYCLIN_TFIIB_archaea_like_rpt1"/>
    <property type="match status" value="1"/>
</dbReference>
<evidence type="ECO:0000256" key="5">
    <source>
        <dbReference type="ARBA" id="ARBA00022771"/>
    </source>
</evidence>
<protein>
    <recommendedName>
        <fullName evidence="2 10">Transcription initiation factor IIB</fullName>
        <shortName evidence="10">TFIIB</shortName>
    </recommendedName>
</protein>
<evidence type="ECO:0000313" key="15">
    <source>
        <dbReference type="Proteomes" id="UP000308037"/>
    </source>
</evidence>
<organism evidence="14 15">
    <name type="scientific">Natronomonas salsuginis</name>
    <dbReference type="NCBI Taxonomy" id="2217661"/>
    <lineage>
        <taxon>Archaea</taxon>
        <taxon>Methanobacteriati</taxon>
        <taxon>Methanobacteriota</taxon>
        <taxon>Stenosarchaea group</taxon>
        <taxon>Halobacteria</taxon>
        <taxon>Halobacteriales</taxon>
        <taxon>Natronomonadaceae</taxon>
        <taxon>Natronomonas</taxon>
    </lineage>
</organism>
<evidence type="ECO:0000256" key="1">
    <source>
        <dbReference type="ARBA" id="ARBA00010857"/>
    </source>
</evidence>
<keyword evidence="8 10" id="KW-0804">Transcription</keyword>
<dbReference type="SUPFAM" id="SSF57783">
    <property type="entry name" value="Zinc beta-ribbon"/>
    <property type="match status" value="1"/>
</dbReference>
<dbReference type="GO" id="GO:0003700">
    <property type="term" value="F:DNA-binding transcription factor activity"/>
    <property type="evidence" value="ECO:0007669"/>
    <property type="project" value="UniProtKB-UniRule"/>
</dbReference>
<dbReference type="GO" id="GO:0003743">
    <property type="term" value="F:translation initiation factor activity"/>
    <property type="evidence" value="ECO:0007669"/>
    <property type="project" value="UniProtKB-KW"/>
</dbReference>
<dbReference type="GO" id="GO:0017025">
    <property type="term" value="F:TBP-class protein binding"/>
    <property type="evidence" value="ECO:0007669"/>
    <property type="project" value="InterPro"/>
</dbReference>
<feature type="compositionally biased region" description="Basic and acidic residues" evidence="12">
    <location>
        <begin position="1"/>
        <end position="23"/>
    </location>
</feature>
<dbReference type="HAMAP" id="MF_00383">
    <property type="entry name" value="TF2B_arch"/>
    <property type="match status" value="1"/>
</dbReference>
<evidence type="ECO:0000256" key="10">
    <source>
        <dbReference type="HAMAP-Rule" id="MF_00383"/>
    </source>
</evidence>
<dbReference type="EMBL" id="QKNX01000007">
    <property type="protein sequence ID" value="TKR24665.1"/>
    <property type="molecule type" value="Genomic_DNA"/>
</dbReference>
<comment type="caution">
    <text evidence="14">The sequence shown here is derived from an EMBL/GenBank/DDBJ whole genome shotgun (WGS) entry which is preliminary data.</text>
</comment>
<dbReference type="PANTHER" id="PTHR11618">
    <property type="entry name" value="TRANSCRIPTION INITIATION FACTOR IIB-RELATED"/>
    <property type="match status" value="1"/>
</dbReference>
<evidence type="ECO:0000256" key="3">
    <source>
        <dbReference type="ARBA" id="ARBA00022723"/>
    </source>
</evidence>
<evidence type="ECO:0000256" key="11">
    <source>
        <dbReference type="PROSITE-ProRule" id="PRU00469"/>
    </source>
</evidence>
<feature type="binding site" evidence="10">
    <location>
        <position position="33"/>
    </location>
    <ligand>
        <name>Zn(2+)</name>
        <dbReference type="ChEBI" id="CHEBI:29105"/>
    </ligand>
</feature>
<keyword evidence="14" id="KW-0648">Protein biosynthesis</keyword>
<dbReference type="AlphaFoldDB" id="A0A4U5J8A4"/>
<keyword evidence="6 10" id="KW-0862">Zinc</keyword>
<feature type="domain" description="TFIIB-type" evidence="13">
    <location>
        <begin position="25"/>
        <end position="56"/>
    </location>
</feature>
<dbReference type="OrthoDB" id="7429at2157"/>
<evidence type="ECO:0000313" key="14">
    <source>
        <dbReference type="EMBL" id="TKR24665.1"/>
    </source>
</evidence>
<evidence type="ECO:0000259" key="13">
    <source>
        <dbReference type="PROSITE" id="PS51134"/>
    </source>
</evidence>
<dbReference type="InterPro" id="IPR023486">
    <property type="entry name" value="TFIIB_CS"/>
</dbReference>
<dbReference type="PANTHER" id="PTHR11618:SF13">
    <property type="entry name" value="TRANSCRIPTION INITIATION FACTOR IIB"/>
    <property type="match status" value="1"/>
</dbReference>
<dbReference type="NCBIfam" id="NF001658">
    <property type="entry name" value="PRK00423.1"/>
    <property type="match status" value="1"/>
</dbReference>
<dbReference type="PRINTS" id="PR00685">
    <property type="entry name" value="TIFACTORIIB"/>
</dbReference>
<proteinExistence type="inferred from homology"/>
<feature type="repeat" description="1" evidence="10">
    <location>
        <begin position="142"/>
        <end position="225"/>
    </location>
</feature>
<evidence type="ECO:0000256" key="6">
    <source>
        <dbReference type="ARBA" id="ARBA00022833"/>
    </source>
</evidence>
<feature type="binding site" evidence="10">
    <location>
        <position position="48"/>
    </location>
    <ligand>
        <name>Zn(2+)</name>
        <dbReference type="ChEBI" id="CHEBI:29105"/>
    </ligand>
</feature>
<dbReference type="Gene3D" id="1.10.472.10">
    <property type="entry name" value="Cyclin-like"/>
    <property type="match status" value="1"/>
</dbReference>
<accession>A0A4U5J8A4</accession>
<keyword evidence="15" id="KW-1185">Reference proteome</keyword>
<comment type="similarity">
    <text evidence="1 10">Belongs to the TFIIB family.</text>
</comment>
<dbReference type="GO" id="GO:0097550">
    <property type="term" value="C:transcription preinitiation complex"/>
    <property type="evidence" value="ECO:0007669"/>
    <property type="project" value="TreeGrafter"/>
</dbReference>
<dbReference type="GO" id="GO:0070897">
    <property type="term" value="P:transcription preinitiation complex assembly"/>
    <property type="evidence" value="ECO:0007669"/>
    <property type="project" value="InterPro"/>
</dbReference>
<dbReference type="PROSITE" id="PS51134">
    <property type="entry name" value="ZF_TFIIB"/>
    <property type="match status" value="1"/>
</dbReference>
<dbReference type="RefSeq" id="WP_137277410.1">
    <property type="nucleotide sequence ID" value="NZ_QKNX01000007.1"/>
</dbReference>
<dbReference type="Pfam" id="PF08271">
    <property type="entry name" value="Zn_Ribbon_TF"/>
    <property type="match status" value="1"/>
</dbReference>
<dbReference type="SUPFAM" id="SSF47954">
    <property type="entry name" value="Cyclin-like"/>
    <property type="match status" value="2"/>
</dbReference>
<keyword evidence="14" id="KW-0396">Initiation factor</keyword>
<dbReference type="Gene3D" id="1.10.472.170">
    <property type="match status" value="1"/>
</dbReference>
<feature type="repeat" description="2" evidence="10">
    <location>
        <begin position="236"/>
        <end position="317"/>
    </location>
</feature>